<comment type="caution">
    <text evidence="1">The sequence shown here is derived from an EMBL/GenBank/DDBJ whole genome shotgun (WGS) entry which is preliminary data.</text>
</comment>
<gene>
    <name evidence="1" type="ORF">UX53_C0013G0021</name>
</gene>
<evidence type="ECO:0000313" key="1">
    <source>
        <dbReference type="EMBL" id="KKU39163.1"/>
    </source>
</evidence>
<feature type="non-terminal residue" evidence="1">
    <location>
        <position position="1"/>
    </location>
</feature>
<name>A0A0G1SAS4_9BACT</name>
<sequence>RGEEEIEEVAVNLWIVFFAKS</sequence>
<dbReference type="EMBL" id="LCMO01000013">
    <property type="protein sequence ID" value="KKU39163.1"/>
    <property type="molecule type" value="Genomic_DNA"/>
</dbReference>
<evidence type="ECO:0000313" key="2">
    <source>
        <dbReference type="Proteomes" id="UP000033818"/>
    </source>
</evidence>
<dbReference type="AlphaFoldDB" id="A0A0G1SAS4"/>
<reference evidence="1 2" key="1">
    <citation type="journal article" date="2015" name="Nature">
        <title>rRNA introns, odd ribosomes, and small enigmatic genomes across a large radiation of phyla.</title>
        <authorList>
            <person name="Brown C.T."/>
            <person name="Hug L.A."/>
            <person name="Thomas B.C."/>
            <person name="Sharon I."/>
            <person name="Castelle C.J."/>
            <person name="Singh A."/>
            <person name="Wilkins M.J."/>
            <person name="Williams K.H."/>
            <person name="Banfield J.F."/>
        </authorList>
    </citation>
    <scope>NUCLEOTIDE SEQUENCE [LARGE SCALE GENOMIC DNA]</scope>
</reference>
<dbReference type="Proteomes" id="UP000033818">
    <property type="component" value="Unassembled WGS sequence"/>
</dbReference>
<accession>A0A0G1SAS4</accession>
<protein>
    <submittedName>
        <fullName evidence="1">Uncharacterized protein</fullName>
    </submittedName>
</protein>
<proteinExistence type="predicted"/>
<organism evidence="1 2">
    <name type="scientific">Candidatus Azambacteria bacterium GW2011_GWB2_46_37</name>
    <dbReference type="NCBI Taxonomy" id="1618618"/>
    <lineage>
        <taxon>Bacteria</taxon>
        <taxon>Candidatus Azamiibacteriota</taxon>
    </lineage>
</organism>